<reference evidence="1 2" key="1">
    <citation type="journal article" date="2012" name="PLoS ONE">
        <title>Genome sequence and transcriptome analysis of the radioresistant bacterium Deinococcus gobiensis: insights into the extreme environmental adaptations.</title>
        <authorList>
            <person name="Yuan M."/>
            <person name="Chen M."/>
            <person name="Zhang W."/>
            <person name="Lu W."/>
            <person name="Wang J."/>
            <person name="Yang M."/>
            <person name="Zhao P."/>
            <person name="Tang R."/>
            <person name="Li X."/>
            <person name="Hao Y."/>
            <person name="Zhou Z."/>
            <person name="Zhan Y."/>
            <person name="Yu H."/>
            <person name="Teng C."/>
            <person name="Yan Y."/>
            <person name="Ping S."/>
            <person name="Wang Y."/>
            <person name="Lin M."/>
        </authorList>
    </citation>
    <scope>NUCLEOTIDE SEQUENCE [LARGE SCALE GENOMIC DNA]</scope>
    <source>
        <strain evidence="1 2">I-0</strain>
    </source>
</reference>
<dbReference type="HOGENOM" id="CLU_108404_0_0_0"/>
<accession>H8GYL2</accession>
<dbReference type="STRING" id="745776.DGo_CA2132"/>
<organism evidence="1 2">
    <name type="scientific">Deinococcus gobiensis (strain DSM 21396 / JCM 16679 / CGMCC 1.7299 / I-0)</name>
    <dbReference type="NCBI Taxonomy" id="745776"/>
    <lineage>
        <taxon>Bacteria</taxon>
        <taxon>Thermotogati</taxon>
        <taxon>Deinococcota</taxon>
        <taxon>Deinococci</taxon>
        <taxon>Deinococcales</taxon>
        <taxon>Deinococcaceae</taxon>
        <taxon>Deinococcus</taxon>
    </lineage>
</organism>
<dbReference type="PATRIC" id="fig|745776.4.peg.2188"/>
<dbReference type="AlphaFoldDB" id="H8GYL2"/>
<dbReference type="Gene3D" id="2.40.160.70">
    <property type="entry name" value="outer membrane protein from Thermus thermophilus HB27"/>
    <property type="match status" value="1"/>
</dbReference>
<evidence type="ECO:0008006" key="3">
    <source>
        <dbReference type="Google" id="ProtNLM"/>
    </source>
</evidence>
<name>H8GYL2_DEIGI</name>
<keyword evidence="2" id="KW-1185">Reference proteome</keyword>
<dbReference type="KEGG" id="dgo:DGo_CA2132"/>
<evidence type="ECO:0000313" key="1">
    <source>
        <dbReference type="EMBL" id="AFD26059.1"/>
    </source>
</evidence>
<gene>
    <name evidence="1" type="ordered locus">DGo_CA2132</name>
</gene>
<dbReference type="Proteomes" id="UP000007575">
    <property type="component" value="Chromosome"/>
</dbReference>
<dbReference type="EMBL" id="CP002191">
    <property type="protein sequence ID" value="AFD26059.1"/>
    <property type="molecule type" value="Genomic_DNA"/>
</dbReference>
<dbReference type="eggNOG" id="ENOG503392B">
    <property type="taxonomic scope" value="Bacteria"/>
</dbReference>
<evidence type="ECO:0000313" key="2">
    <source>
        <dbReference type="Proteomes" id="UP000007575"/>
    </source>
</evidence>
<proteinExistence type="predicted"/>
<protein>
    <recommendedName>
        <fullName evidence="3">Outer membrane protein beta-barrel domain-containing protein</fullName>
    </recommendedName>
</protein>
<sequence>MPNVAGPVGLRASVDYVRPSDALRDDVDVGAGTGLTLGTFGSFKGRGQATESGSQTMLGLDGTYSLGEIAPGVDATAYAGGRYGRFSATETYAGSNANSQTTTTNAFGIGAGAMVSYALAGNISLFGDLGLDHYFPSTLSNGTDAGTYAPGEAGYNDVRSRFAFPGTVVKAKIGVKLSY</sequence>